<feature type="transmembrane region" description="Helical" evidence="6">
    <location>
        <begin position="537"/>
        <end position="554"/>
    </location>
</feature>
<reference evidence="8 9" key="1">
    <citation type="submission" date="2020-08" db="EMBL/GenBank/DDBJ databases">
        <title>novel species in genus Nocardioides.</title>
        <authorList>
            <person name="Zhang G."/>
        </authorList>
    </citation>
    <scope>NUCLEOTIDE SEQUENCE [LARGE SCALE GENOMIC DNA]</scope>
    <source>
        <strain evidence="8 9">SC8A-24</strain>
    </source>
</reference>
<keyword evidence="9" id="KW-1185">Reference proteome</keyword>
<comment type="caution">
    <text evidence="8">The sequence shown here is derived from an EMBL/GenBank/DDBJ whole genome shotgun (WGS) entry which is preliminary data.</text>
</comment>
<proteinExistence type="predicted"/>
<dbReference type="Pfam" id="PF05425">
    <property type="entry name" value="CopD"/>
    <property type="match status" value="1"/>
</dbReference>
<dbReference type="Pfam" id="PF09678">
    <property type="entry name" value="Caa3_CtaG"/>
    <property type="match status" value="1"/>
</dbReference>
<feature type="transmembrane region" description="Helical" evidence="6">
    <location>
        <begin position="165"/>
        <end position="185"/>
    </location>
</feature>
<feature type="transmembrane region" description="Helical" evidence="6">
    <location>
        <begin position="415"/>
        <end position="439"/>
    </location>
</feature>
<dbReference type="InterPro" id="IPR019108">
    <property type="entry name" value="Caa3_assmbl_CtaG-rel"/>
</dbReference>
<evidence type="ECO:0000256" key="2">
    <source>
        <dbReference type="ARBA" id="ARBA00022475"/>
    </source>
</evidence>
<feature type="transmembrane region" description="Helical" evidence="6">
    <location>
        <begin position="95"/>
        <end position="117"/>
    </location>
</feature>
<feature type="transmembrane region" description="Helical" evidence="6">
    <location>
        <begin position="445"/>
        <end position="469"/>
    </location>
</feature>
<accession>A0ABR6UDF3</accession>
<feature type="transmembrane region" description="Helical" evidence="6">
    <location>
        <begin position="248"/>
        <end position="266"/>
    </location>
</feature>
<feature type="transmembrane region" description="Helical" evidence="6">
    <location>
        <begin position="566"/>
        <end position="591"/>
    </location>
</feature>
<evidence type="ECO:0000256" key="6">
    <source>
        <dbReference type="SAM" id="Phobius"/>
    </source>
</evidence>
<dbReference type="Proteomes" id="UP000604001">
    <property type="component" value="Unassembled WGS sequence"/>
</dbReference>
<sequence length="676" mass="69936">MSRPRTVGAAGALAAGLVALLVLLVHGGGSPQPVPAGLPDPGAVTGWGLPLVGYASLVLGVLAVGSLLVPALTADRPDQRLAGRSVAAVRLVRRLGLAWAVVVLAELVLTFSDQFAVPLGDVRWSELSGFARQVDQGQALLVQAFVALLVGLASRWVLTVRESGFVLALALVGLLPPVLTGHSAASGSHDTAVVSLLLHVGAAAVWAGGVVALWWHLGPRAADRAAVRTGGSASDEARARAASRFSGLAAWCLGLVVASGVVNALVRLGSPTEVLTTGYGHGVLAKLLVVAAVAVLAARLRRGVLARAGASADADRSTTGPLLGLTGIELGLMAVAGGLGVALGRTPPPVGEPYTSAAESLLGGPLPPAPDLWRLLTSYTPSALGLAAVGLGGTAYVVGVLALRRRGVTWSVGRTISWFVGIALVAYATMGGLGVYSHVMFSAHMAAHMVLSMVAPIFLVLGAPVTLALRALPGSDVAGGQGPRQWLSAALQSRVSRVVVHPVTAAAVSVASLYAVYFTGLYGALMENHLGHTLMEVHFLLSGYLLFEVLVGDAPTPHRVGHFARLGMLLVVMPFHAFFAVVLMGSDGVVAESYYAMLDRPYATDLLQDQYVGASMTWALGEVPMVMVLVVLLAQWARDDRRHAKRQDRHADRTDDAELAAYNAMLARAARSSSDD</sequence>
<comment type="subcellular location">
    <subcellularLocation>
        <location evidence="1">Cell membrane</location>
        <topology evidence="1">Multi-pass membrane protein</topology>
    </subcellularLocation>
</comment>
<dbReference type="EMBL" id="JACMYC010000023">
    <property type="protein sequence ID" value="MBC2962482.1"/>
    <property type="molecule type" value="Genomic_DNA"/>
</dbReference>
<protein>
    <submittedName>
        <fullName evidence="8">Bifunctional copper resistance protein CopD/cytochrome c oxidase assembly protein</fullName>
    </submittedName>
</protein>
<organism evidence="8 9">
    <name type="scientific">Nocardioides deserti</name>
    <dbReference type="NCBI Taxonomy" id="1588644"/>
    <lineage>
        <taxon>Bacteria</taxon>
        <taxon>Bacillati</taxon>
        <taxon>Actinomycetota</taxon>
        <taxon>Actinomycetes</taxon>
        <taxon>Propionibacteriales</taxon>
        <taxon>Nocardioidaceae</taxon>
        <taxon>Nocardioides</taxon>
    </lineage>
</organism>
<feature type="transmembrane region" description="Helical" evidence="6">
    <location>
        <begin position="498"/>
        <end position="517"/>
    </location>
</feature>
<feature type="transmembrane region" description="Helical" evidence="6">
    <location>
        <begin position="278"/>
        <end position="300"/>
    </location>
</feature>
<evidence type="ECO:0000256" key="3">
    <source>
        <dbReference type="ARBA" id="ARBA00022692"/>
    </source>
</evidence>
<dbReference type="InterPro" id="IPR032694">
    <property type="entry name" value="CopC/D"/>
</dbReference>
<feature type="domain" description="Copper resistance protein D" evidence="7">
    <location>
        <begin position="240"/>
        <end position="342"/>
    </location>
</feature>
<dbReference type="InterPro" id="IPR008457">
    <property type="entry name" value="Cu-R_CopD_dom"/>
</dbReference>
<evidence type="ECO:0000313" key="9">
    <source>
        <dbReference type="Proteomes" id="UP000604001"/>
    </source>
</evidence>
<keyword evidence="5 6" id="KW-0472">Membrane</keyword>
<dbReference type="RefSeq" id="WP_186347654.1">
    <property type="nucleotide sequence ID" value="NZ_BMMR01000006.1"/>
</dbReference>
<evidence type="ECO:0000259" key="7">
    <source>
        <dbReference type="Pfam" id="PF05425"/>
    </source>
</evidence>
<feature type="transmembrane region" description="Helical" evidence="6">
    <location>
        <begin position="321"/>
        <end position="343"/>
    </location>
</feature>
<dbReference type="PANTHER" id="PTHR34820:SF4">
    <property type="entry name" value="INNER MEMBRANE PROTEIN YEBZ"/>
    <property type="match status" value="1"/>
</dbReference>
<keyword evidence="4 6" id="KW-1133">Transmembrane helix</keyword>
<feature type="transmembrane region" description="Helical" evidence="6">
    <location>
        <begin position="137"/>
        <end position="158"/>
    </location>
</feature>
<keyword evidence="3 6" id="KW-0812">Transmembrane</keyword>
<gene>
    <name evidence="8" type="ORF">H7344_19510</name>
</gene>
<name>A0ABR6UDF3_9ACTN</name>
<feature type="transmembrane region" description="Helical" evidence="6">
    <location>
        <begin position="383"/>
        <end position="403"/>
    </location>
</feature>
<evidence type="ECO:0000256" key="5">
    <source>
        <dbReference type="ARBA" id="ARBA00023136"/>
    </source>
</evidence>
<dbReference type="PANTHER" id="PTHR34820">
    <property type="entry name" value="INNER MEMBRANE PROTEIN YEBZ"/>
    <property type="match status" value="1"/>
</dbReference>
<keyword evidence="2" id="KW-1003">Cell membrane</keyword>
<feature type="transmembrane region" description="Helical" evidence="6">
    <location>
        <begin position="51"/>
        <end position="74"/>
    </location>
</feature>
<evidence type="ECO:0000256" key="4">
    <source>
        <dbReference type="ARBA" id="ARBA00022989"/>
    </source>
</evidence>
<feature type="transmembrane region" description="Helical" evidence="6">
    <location>
        <begin position="611"/>
        <end position="637"/>
    </location>
</feature>
<evidence type="ECO:0000313" key="8">
    <source>
        <dbReference type="EMBL" id="MBC2962482.1"/>
    </source>
</evidence>
<evidence type="ECO:0000256" key="1">
    <source>
        <dbReference type="ARBA" id="ARBA00004651"/>
    </source>
</evidence>
<feature type="transmembrane region" description="Helical" evidence="6">
    <location>
        <begin position="191"/>
        <end position="215"/>
    </location>
</feature>